<dbReference type="SUPFAM" id="SSF55729">
    <property type="entry name" value="Acyl-CoA N-acyltransferases (Nat)"/>
    <property type="match status" value="1"/>
</dbReference>
<name>A0A0A2MWG8_9FLAO</name>
<protein>
    <submittedName>
        <fullName evidence="1">Uncharacterized protein</fullName>
    </submittedName>
</protein>
<dbReference type="OrthoDB" id="9808687at2"/>
<dbReference type="Proteomes" id="UP000030111">
    <property type="component" value="Unassembled WGS sequence"/>
</dbReference>
<dbReference type="eggNOG" id="COG3146">
    <property type="taxonomic scope" value="Bacteria"/>
</dbReference>
<proteinExistence type="predicted"/>
<dbReference type="InterPro" id="IPR016181">
    <property type="entry name" value="Acyl_CoA_acyltransferase"/>
</dbReference>
<sequence length="323" mass="36555">MYTVLHYTASYFKQWNTFVAQSKNGTFLFNRDFMEYHSDRFTDCSLMVFDGPKLVALLPANKVDDTVYSHQGLTYGGLIFSNKIKLAAALQVFKSVLQHLHEVGVTTLHIKSIPAIYHKQPSQEIDYALFLTNAVLTRRDAIAVRDNSAALKVAANRMEGVKKGIANGFTVQRSYDFAEFWKEVLEPVLQSRHGTKPVHSAEEITKLATLFPDNVKLFTVWQDNHIAAGTVIFESDTLAHAQYIAGGEDKGENGSLDFLYHHIVTQQYAGKKYFDFGNSNEQQGRKLNTGLAFWKEGFGARTMFQDFYDVQTVNHTLLDNVFI</sequence>
<dbReference type="Gene3D" id="3.40.630.30">
    <property type="match status" value="1"/>
</dbReference>
<accession>A0A0A2MWG8</accession>
<dbReference type="RefSeq" id="WP_026991395.1">
    <property type="nucleotide sequence ID" value="NZ_AUGP01000029.1"/>
</dbReference>
<reference evidence="1 2" key="1">
    <citation type="submission" date="2013-09" db="EMBL/GenBank/DDBJ databases">
        <authorList>
            <person name="Zeng Z."/>
            <person name="Chen C."/>
        </authorList>
    </citation>
    <scope>NUCLEOTIDE SEQUENCE [LARGE SCALE GENOMIC DNA]</scope>
    <source>
        <strain evidence="1 2">WB 4.1-42</strain>
    </source>
</reference>
<dbReference type="EMBL" id="JRLY01000009">
    <property type="protein sequence ID" value="KGO92570.1"/>
    <property type="molecule type" value="Genomic_DNA"/>
</dbReference>
<comment type="caution">
    <text evidence="1">The sequence shown here is derived from an EMBL/GenBank/DDBJ whole genome shotgun (WGS) entry which is preliminary data.</text>
</comment>
<gene>
    <name evidence="1" type="ORF">Q766_12405</name>
</gene>
<evidence type="ECO:0000313" key="1">
    <source>
        <dbReference type="EMBL" id="KGO92570.1"/>
    </source>
</evidence>
<dbReference type="AlphaFoldDB" id="A0A0A2MWG8"/>
<dbReference type="STRING" id="1121898.GCA_000422725_03425"/>
<evidence type="ECO:0000313" key="2">
    <source>
        <dbReference type="Proteomes" id="UP000030111"/>
    </source>
</evidence>
<organism evidence="1 2">
    <name type="scientific">Flavobacterium subsaxonicum WB 4.1-42 = DSM 21790</name>
    <dbReference type="NCBI Taxonomy" id="1121898"/>
    <lineage>
        <taxon>Bacteria</taxon>
        <taxon>Pseudomonadati</taxon>
        <taxon>Bacteroidota</taxon>
        <taxon>Flavobacteriia</taxon>
        <taxon>Flavobacteriales</taxon>
        <taxon>Flavobacteriaceae</taxon>
        <taxon>Flavobacterium</taxon>
    </lineage>
</organism>
<keyword evidence="2" id="KW-1185">Reference proteome</keyword>